<accession>A0AC35FY92</accession>
<evidence type="ECO:0000313" key="1">
    <source>
        <dbReference type="Proteomes" id="UP000887580"/>
    </source>
</evidence>
<evidence type="ECO:0000313" key="2">
    <source>
        <dbReference type="WBParaSite" id="PS1159_v2.g22052.t1"/>
    </source>
</evidence>
<sequence>MSGSKGLDWYNETDIDKMHMLAACSEGNIEMVKEFIERGVNVEEFDDDGVTALQIAAARGHTKLTEFLLSQDADLEFCNVVGYTPLLHACREGHIEVVKLLIQRGAKLDVTTFTGASPLTLACAGGHFELVKYLLTFKDLVDINPKSTMISPSPLMAAAFKNQPVIASCLVSRGARTDYVMPNYSLDIISCVVMCSTATMFSTLLDLGARIEGIRNYKNSNIDDLVNLCQKHDMWRVLVDHKRQHKRLTQKSLDIRQVILEGHVVELADLLRHPEKWTKLEQGETPLMYAVIFGQIECIRAIIDSKADLNAQELHLGLTALMIAAILGDNEMIMMLMHAGAKTSIKCKFEWTAIEFAYCSTGINPKVIALMHRRQADLPLTSRKTVEFTALSPALNRSGRIGGHTLSRILQRVGLTETENISDTTPREELLSGYDVANINFAAFQEKFIIANDILNGDNRRKKFKSLTNDDYLWMVRNVAASWKQNGSLLKPFPLGIPFNGEYGKILNSMAEEDIEENPDFDGNYTKAQRNCAIMIGQLPSTKASSNSLSSVYSDSSYLRKSGASTHLQRHIRRPTTLSASASGGVISSHLQPPASPSAHSLGEIGEKRYSSRPTNIPMHLRSNSSSSQTSNRYQYLNESTSSSPRISPKRIQKLSNSDDFIQQKLKQIGLQRYSEAFRNQEVDFTTFLKCDENDIRQIVNTVSSNETDIAAIVDLIAELRQLYSSKGNLESNK</sequence>
<name>A0AC35FY92_9BILA</name>
<proteinExistence type="predicted"/>
<dbReference type="WBParaSite" id="PS1159_v2.g22052.t1">
    <property type="protein sequence ID" value="PS1159_v2.g22052.t1"/>
    <property type="gene ID" value="PS1159_v2.g22052"/>
</dbReference>
<protein>
    <submittedName>
        <fullName evidence="2">SAM domain-containing protein</fullName>
    </submittedName>
</protein>
<reference evidence="2" key="1">
    <citation type="submission" date="2022-11" db="UniProtKB">
        <authorList>
            <consortium name="WormBaseParasite"/>
        </authorList>
    </citation>
    <scope>IDENTIFICATION</scope>
</reference>
<organism evidence="1 2">
    <name type="scientific">Panagrolaimus sp. PS1159</name>
    <dbReference type="NCBI Taxonomy" id="55785"/>
    <lineage>
        <taxon>Eukaryota</taxon>
        <taxon>Metazoa</taxon>
        <taxon>Ecdysozoa</taxon>
        <taxon>Nematoda</taxon>
        <taxon>Chromadorea</taxon>
        <taxon>Rhabditida</taxon>
        <taxon>Tylenchina</taxon>
        <taxon>Panagrolaimomorpha</taxon>
        <taxon>Panagrolaimoidea</taxon>
        <taxon>Panagrolaimidae</taxon>
        <taxon>Panagrolaimus</taxon>
    </lineage>
</organism>
<dbReference type="Proteomes" id="UP000887580">
    <property type="component" value="Unplaced"/>
</dbReference>